<gene>
    <name evidence="8" type="ordered locus">Apre_1307</name>
</gene>
<dbReference type="OrthoDB" id="9774039at2"/>
<feature type="transmembrane region" description="Helical" evidence="6">
    <location>
        <begin position="254"/>
        <end position="274"/>
    </location>
</feature>
<dbReference type="KEGG" id="apr:Apre_1307"/>
<keyword evidence="2" id="KW-1003">Cell membrane</keyword>
<dbReference type="RefSeq" id="WP_015778229.1">
    <property type="nucleotide sequence ID" value="NC_013171.1"/>
</dbReference>
<protein>
    <submittedName>
        <fullName evidence="8">ABC-2 type transporter</fullName>
    </submittedName>
</protein>
<dbReference type="PANTHER" id="PTHR30294">
    <property type="entry name" value="MEMBRANE COMPONENT OF ABC TRANSPORTER YHHJ-RELATED"/>
    <property type="match status" value="1"/>
</dbReference>
<keyword evidence="9" id="KW-1185">Reference proteome</keyword>
<dbReference type="Pfam" id="PF12698">
    <property type="entry name" value="ABC2_membrane_3"/>
    <property type="match status" value="1"/>
</dbReference>
<organism evidence="8 9">
    <name type="scientific">Anaerococcus prevotii (strain ATCC 9321 / DSM 20548 / JCM 6508 / NCTC 11806 / PC1)</name>
    <name type="common">Peptostreptococcus prevotii</name>
    <name type="synonym">Peptococcus prevotii</name>
    <dbReference type="NCBI Taxonomy" id="525919"/>
    <lineage>
        <taxon>Bacteria</taxon>
        <taxon>Bacillati</taxon>
        <taxon>Bacillota</taxon>
        <taxon>Tissierellia</taxon>
        <taxon>Tissierellales</taxon>
        <taxon>Peptoniphilaceae</taxon>
        <taxon>Anaerococcus</taxon>
    </lineage>
</organism>
<dbReference type="STRING" id="525919.Apre_1307"/>
<dbReference type="GO" id="GO:0005886">
    <property type="term" value="C:plasma membrane"/>
    <property type="evidence" value="ECO:0007669"/>
    <property type="project" value="UniProtKB-SubCell"/>
</dbReference>
<evidence type="ECO:0000256" key="4">
    <source>
        <dbReference type="ARBA" id="ARBA00022989"/>
    </source>
</evidence>
<evidence type="ECO:0000259" key="7">
    <source>
        <dbReference type="Pfam" id="PF12698"/>
    </source>
</evidence>
<dbReference type="PANTHER" id="PTHR30294:SF29">
    <property type="entry name" value="MULTIDRUG ABC TRANSPORTER PERMEASE YBHS-RELATED"/>
    <property type="match status" value="1"/>
</dbReference>
<feature type="transmembrane region" description="Helical" evidence="6">
    <location>
        <begin position="286"/>
        <end position="304"/>
    </location>
</feature>
<keyword evidence="4 6" id="KW-1133">Transmembrane helix</keyword>
<dbReference type="HOGENOM" id="CLU_051632_1_1_9"/>
<feature type="transmembrane region" description="Helical" evidence="6">
    <location>
        <begin position="219"/>
        <end position="242"/>
    </location>
</feature>
<keyword evidence="5 6" id="KW-0472">Membrane</keyword>
<dbReference type="eggNOG" id="COG0842">
    <property type="taxonomic scope" value="Bacteria"/>
</dbReference>
<dbReference type="EMBL" id="CP001708">
    <property type="protein sequence ID" value="ACV29330.1"/>
    <property type="molecule type" value="Genomic_DNA"/>
</dbReference>
<dbReference type="Proteomes" id="UP000002294">
    <property type="component" value="Chromosome"/>
</dbReference>
<accession>C7RDR7</accession>
<feature type="domain" description="ABC-2 type transporter transmembrane" evidence="7">
    <location>
        <begin position="23"/>
        <end position="359"/>
    </location>
</feature>
<dbReference type="AlphaFoldDB" id="C7RDR7"/>
<evidence type="ECO:0000256" key="6">
    <source>
        <dbReference type="SAM" id="Phobius"/>
    </source>
</evidence>
<dbReference type="InterPro" id="IPR051449">
    <property type="entry name" value="ABC-2_transporter_component"/>
</dbReference>
<feature type="transmembrane region" description="Helical" evidence="6">
    <location>
        <begin position="15"/>
        <end position="32"/>
    </location>
</feature>
<keyword evidence="3 6" id="KW-0812">Transmembrane</keyword>
<evidence type="ECO:0000256" key="2">
    <source>
        <dbReference type="ARBA" id="ARBA00022475"/>
    </source>
</evidence>
<dbReference type="InterPro" id="IPR013525">
    <property type="entry name" value="ABC2_TM"/>
</dbReference>
<evidence type="ECO:0000256" key="1">
    <source>
        <dbReference type="ARBA" id="ARBA00004651"/>
    </source>
</evidence>
<feature type="transmembrane region" description="Helical" evidence="6">
    <location>
        <begin position="178"/>
        <end position="198"/>
    </location>
</feature>
<evidence type="ECO:0000313" key="9">
    <source>
        <dbReference type="Proteomes" id="UP000002294"/>
    </source>
</evidence>
<comment type="subcellular location">
    <subcellularLocation>
        <location evidence="1">Cell membrane</location>
        <topology evidence="1">Multi-pass membrane protein</topology>
    </subcellularLocation>
</comment>
<reference evidence="8 9" key="1">
    <citation type="journal article" date="2009" name="Stand. Genomic Sci.">
        <title>Complete genome sequence of Anaerococcus prevotii type strain (PC1).</title>
        <authorList>
            <person name="Labutti K."/>
            <person name="Pukall R."/>
            <person name="Steenblock K."/>
            <person name="Glavina Del Rio T."/>
            <person name="Tice H."/>
            <person name="Copeland A."/>
            <person name="Cheng J.F."/>
            <person name="Lucas S."/>
            <person name="Chen F."/>
            <person name="Nolan M."/>
            <person name="Bruce D."/>
            <person name="Goodwin L."/>
            <person name="Pitluck S."/>
            <person name="Ivanova N."/>
            <person name="Mavromatis K."/>
            <person name="Ovchinnikova G."/>
            <person name="Pati A."/>
            <person name="Chen A."/>
            <person name="Palaniappan K."/>
            <person name="Land M."/>
            <person name="Hauser L."/>
            <person name="Chang Y.J."/>
            <person name="Jeffries C.D."/>
            <person name="Chain P."/>
            <person name="Saunders E."/>
            <person name="Brettin T."/>
            <person name="Detter J.C."/>
            <person name="Han C."/>
            <person name="Goker M."/>
            <person name="Bristow J."/>
            <person name="Eisen J.A."/>
            <person name="Markowitz V."/>
            <person name="Hugenholtz P."/>
            <person name="Kyrpides N.C."/>
            <person name="Klenk H.P."/>
            <person name="Lapidus A."/>
        </authorList>
    </citation>
    <scope>NUCLEOTIDE SEQUENCE [LARGE SCALE GENOMIC DNA]</scope>
    <source>
        <strain evidence="9">ATCC 9321 / DSM 20548 / JCM 6508 / NCTC 11806 / PC1</strain>
    </source>
</reference>
<evidence type="ECO:0000256" key="5">
    <source>
        <dbReference type="ARBA" id="ARBA00023136"/>
    </source>
</evidence>
<evidence type="ECO:0000313" key="8">
    <source>
        <dbReference type="EMBL" id="ACV29330.1"/>
    </source>
</evidence>
<feature type="transmembrane region" description="Helical" evidence="6">
    <location>
        <begin position="339"/>
        <end position="361"/>
    </location>
</feature>
<sequence>MIVFKNYFKIVRGHLKAIGIYTVIFLAIIFFSNSSNDESIDYKKARADIYIEDFAKSDLSKAFIKYMEKENNIVDMTGKNIDDNLFYGKISTYIKIPEDFDKEKKLEIKNGISGKDRQYIKESINLYLDQILTYEKAGFDKKEIIANTEEDFNKSVKVSLNKDRRPVVSSKVHDFFNLLAYVFLSQIILVVSLISLSYKKRVIAMRNEASPISSFRKNFELLMGHFAFALVSWVFYVIIFLIMNGRSSLSTRVLLMIVNSMIFALSTVSLAIFITKLIESENAMMAVMNVFALASSFLTGVFVPQEILSEKALMIGKVFPSFYYIANNDILVSDFNKEIFIRNIAILIGYIIILFFLSLALDKILLRKKYR</sequence>
<proteinExistence type="predicted"/>
<name>C7RDR7_ANAPD</name>
<dbReference type="GO" id="GO:0140359">
    <property type="term" value="F:ABC-type transporter activity"/>
    <property type="evidence" value="ECO:0007669"/>
    <property type="project" value="InterPro"/>
</dbReference>
<evidence type="ECO:0000256" key="3">
    <source>
        <dbReference type="ARBA" id="ARBA00022692"/>
    </source>
</evidence>